<evidence type="ECO:0000313" key="5">
    <source>
        <dbReference type="Proteomes" id="UP001281003"/>
    </source>
</evidence>
<organism evidence="4 5">
    <name type="scientific">Sordaria brevicollis</name>
    <dbReference type="NCBI Taxonomy" id="83679"/>
    <lineage>
        <taxon>Eukaryota</taxon>
        <taxon>Fungi</taxon>
        <taxon>Dikarya</taxon>
        <taxon>Ascomycota</taxon>
        <taxon>Pezizomycotina</taxon>
        <taxon>Sordariomycetes</taxon>
        <taxon>Sordariomycetidae</taxon>
        <taxon>Sordariales</taxon>
        <taxon>Sordariaceae</taxon>
        <taxon>Sordaria</taxon>
    </lineage>
</organism>
<evidence type="ECO:0000256" key="1">
    <source>
        <dbReference type="PROSITE-ProRule" id="PRU00042"/>
    </source>
</evidence>
<comment type="caution">
    <text evidence="4">The sequence shown here is derived from an EMBL/GenBank/DDBJ whole genome shotgun (WGS) entry which is preliminary data.</text>
</comment>
<dbReference type="EMBL" id="JAUTDP010000012">
    <property type="protein sequence ID" value="KAK3391850.1"/>
    <property type="molecule type" value="Genomic_DNA"/>
</dbReference>
<feature type="compositionally biased region" description="Basic and acidic residues" evidence="2">
    <location>
        <begin position="190"/>
        <end position="204"/>
    </location>
</feature>
<keyword evidence="1" id="KW-0862">Zinc</keyword>
<dbReference type="Proteomes" id="UP001281003">
    <property type="component" value="Unassembled WGS sequence"/>
</dbReference>
<protein>
    <recommendedName>
        <fullName evidence="3">C2H2-type domain-containing protein</fullName>
    </recommendedName>
</protein>
<feature type="region of interest" description="Disordered" evidence="2">
    <location>
        <begin position="173"/>
        <end position="204"/>
    </location>
</feature>
<reference evidence="4" key="1">
    <citation type="journal article" date="2023" name="Mol. Phylogenet. Evol.">
        <title>Genome-scale phylogeny and comparative genomics of the fungal order Sordariales.</title>
        <authorList>
            <person name="Hensen N."/>
            <person name="Bonometti L."/>
            <person name="Westerberg I."/>
            <person name="Brannstrom I.O."/>
            <person name="Guillou S."/>
            <person name="Cros-Aarteil S."/>
            <person name="Calhoun S."/>
            <person name="Haridas S."/>
            <person name="Kuo A."/>
            <person name="Mondo S."/>
            <person name="Pangilinan J."/>
            <person name="Riley R."/>
            <person name="LaButti K."/>
            <person name="Andreopoulos B."/>
            <person name="Lipzen A."/>
            <person name="Chen C."/>
            <person name="Yan M."/>
            <person name="Daum C."/>
            <person name="Ng V."/>
            <person name="Clum A."/>
            <person name="Steindorff A."/>
            <person name="Ohm R.A."/>
            <person name="Martin F."/>
            <person name="Silar P."/>
            <person name="Natvig D.O."/>
            <person name="Lalanne C."/>
            <person name="Gautier V."/>
            <person name="Ament-Velasquez S.L."/>
            <person name="Kruys A."/>
            <person name="Hutchinson M.I."/>
            <person name="Powell A.J."/>
            <person name="Barry K."/>
            <person name="Miller A.N."/>
            <person name="Grigoriev I.V."/>
            <person name="Debuchy R."/>
            <person name="Gladieux P."/>
            <person name="Hiltunen Thoren M."/>
            <person name="Johannesson H."/>
        </authorList>
    </citation>
    <scope>NUCLEOTIDE SEQUENCE</scope>
    <source>
        <strain evidence="4">FGSC 1904</strain>
    </source>
</reference>
<evidence type="ECO:0000256" key="2">
    <source>
        <dbReference type="SAM" id="MobiDB-lite"/>
    </source>
</evidence>
<feature type="region of interest" description="Disordered" evidence="2">
    <location>
        <begin position="115"/>
        <end position="139"/>
    </location>
</feature>
<keyword evidence="5" id="KW-1185">Reference proteome</keyword>
<name>A0AAE0P240_SORBR</name>
<sequence>MECPRGVHPSIIEEELEAYNAKRKQRAKRLWRLASIKKRQVARERDLEGYLRKNRMQDRRYTRKNRQRLTAARHKRIENNVARQRFHCKLCNHSFPTLYNLIRHQTLNEDNLEKAKVTGGGKPREQKPNSNQRKQERRDWHRVNKTFFCETCGYTGGNQTQFNVYNNGKTHRDRVAGTYTGPSQNPSTVRKRELAARNKAEKRF</sequence>
<dbReference type="GO" id="GO:0008270">
    <property type="term" value="F:zinc ion binding"/>
    <property type="evidence" value="ECO:0007669"/>
    <property type="project" value="UniProtKB-KW"/>
</dbReference>
<feature type="domain" description="C2H2-type" evidence="3">
    <location>
        <begin position="86"/>
        <end position="115"/>
    </location>
</feature>
<proteinExistence type="predicted"/>
<accession>A0AAE0P240</accession>
<dbReference type="SUPFAM" id="SSF57667">
    <property type="entry name" value="beta-beta-alpha zinc fingers"/>
    <property type="match status" value="1"/>
</dbReference>
<dbReference type="PROSITE" id="PS50157">
    <property type="entry name" value="ZINC_FINGER_C2H2_2"/>
    <property type="match status" value="1"/>
</dbReference>
<evidence type="ECO:0000313" key="4">
    <source>
        <dbReference type="EMBL" id="KAK3391850.1"/>
    </source>
</evidence>
<dbReference type="InterPro" id="IPR036236">
    <property type="entry name" value="Znf_C2H2_sf"/>
</dbReference>
<evidence type="ECO:0000259" key="3">
    <source>
        <dbReference type="PROSITE" id="PS50157"/>
    </source>
</evidence>
<keyword evidence="1" id="KW-0479">Metal-binding</keyword>
<gene>
    <name evidence="4" type="ORF">B0T20DRAFT_396475</name>
</gene>
<dbReference type="InterPro" id="IPR013087">
    <property type="entry name" value="Znf_C2H2_type"/>
</dbReference>
<dbReference type="AlphaFoldDB" id="A0AAE0P240"/>
<reference evidence="4" key="2">
    <citation type="submission" date="2023-07" db="EMBL/GenBank/DDBJ databases">
        <authorList>
            <consortium name="Lawrence Berkeley National Laboratory"/>
            <person name="Haridas S."/>
            <person name="Hensen N."/>
            <person name="Bonometti L."/>
            <person name="Westerberg I."/>
            <person name="Brannstrom I.O."/>
            <person name="Guillou S."/>
            <person name="Cros-Aarteil S."/>
            <person name="Calhoun S."/>
            <person name="Kuo A."/>
            <person name="Mondo S."/>
            <person name="Pangilinan J."/>
            <person name="Riley R."/>
            <person name="LaButti K."/>
            <person name="Andreopoulos B."/>
            <person name="Lipzen A."/>
            <person name="Chen C."/>
            <person name="Yanf M."/>
            <person name="Daum C."/>
            <person name="Ng V."/>
            <person name="Clum A."/>
            <person name="Steindorff A."/>
            <person name="Ohm R."/>
            <person name="Martin F."/>
            <person name="Silar P."/>
            <person name="Natvig D."/>
            <person name="Lalanne C."/>
            <person name="Gautier V."/>
            <person name="Ament-velasquez S.L."/>
            <person name="Kruys A."/>
            <person name="Hutchinson M.I."/>
            <person name="Powell A.J."/>
            <person name="Barry K."/>
            <person name="Miller A.N."/>
            <person name="Grigoriev I.V."/>
            <person name="Debuchy R."/>
            <person name="Gladieux P."/>
            <person name="Thoren M.H."/>
            <person name="Johannesson H."/>
        </authorList>
    </citation>
    <scope>NUCLEOTIDE SEQUENCE</scope>
    <source>
        <strain evidence="4">FGSC 1904</strain>
    </source>
</reference>
<keyword evidence="1" id="KW-0863">Zinc-finger</keyword>